<protein>
    <submittedName>
        <fullName evidence="2">Uncharacterized protein</fullName>
    </submittedName>
</protein>
<name>A0ABD1YU01_9MARC</name>
<feature type="compositionally biased region" description="Basic and acidic residues" evidence="1">
    <location>
        <begin position="122"/>
        <end position="136"/>
    </location>
</feature>
<keyword evidence="3" id="KW-1185">Reference proteome</keyword>
<accession>A0ABD1YU01</accession>
<proteinExistence type="predicted"/>
<feature type="region of interest" description="Disordered" evidence="1">
    <location>
        <begin position="122"/>
        <end position="142"/>
    </location>
</feature>
<dbReference type="Proteomes" id="UP001605036">
    <property type="component" value="Unassembled WGS sequence"/>
</dbReference>
<sequence length="142" mass="16034">MTEAPRVLCTVDKEGSWYKVVSASLERPPKGRPLFGRGEKWPTIHWLLSCLPDVRVRNSTRAQSRKGTTENRDLSAAEEQTSAWRVVLGRSDVEGPLIRIIGVHILVVLATALLLEDSKRADEEVDGKYNVKDRQSQEIPWD</sequence>
<evidence type="ECO:0000313" key="2">
    <source>
        <dbReference type="EMBL" id="KAL2633970.1"/>
    </source>
</evidence>
<evidence type="ECO:0000256" key="1">
    <source>
        <dbReference type="SAM" id="MobiDB-lite"/>
    </source>
</evidence>
<dbReference type="AlphaFoldDB" id="A0ABD1YU01"/>
<reference evidence="2 3" key="1">
    <citation type="submission" date="2024-09" db="EMBL/GenBank/DDBJ databases">
        <title>Chromosome-scale assembly of Riccia fluitans.</title>
        <authorList>
            <person name="Paukszto L."/>
            <person name="Sawicki J."/>
            <person name="Karawczyk K."/>
            <person name="Piernik-Szablinska J."/>
            <person name="Szczecinska M."/>
            <person name="Mazdziarz M."/>
        </authorList>
    </citation>
    <scope>NUCLEOTIDE SEQUENCE [LARGE SCALE GENOMIC DNA]</scope>
    <source>
        <strain evidence="2">Rf_01</strain>
        <tissue evidence="2">Aerial parts of the thallus</tissue>
    </source>
</reference>
<organism evidence="2 3">
    <name type="scientific">Riccia fluitans</name>
    <dbReference type="NCBI Taxonomy" id="41844"/>
    <lineage>
        <taxon>Eukaryota</taxon>
        <taxon>Viridiplantae</taxon>
        <taxon>Streptophyta</taxon>
        <taxon>Embryophyta</taxon>
        <taxon>Marchantiophyta</taxon>
        <taxon>Marchantiopsida</taxon>
        <taxon>Marchantiidae</taxon>
        <taxon>Marchantiales</taxon>
        <taxon>Ricciaceae</taxon>
        <taxon>Riccia</taxon>
    </lineage>
</organism>
<gene>
    <name evidence="2" type="ORF">R1flu_005449</name>
</gene>
<comment type="caution">
    <text evidence="2">The sequence shown here is derived from an EMBL/GenBank/DDBJ whole genome shotgun (WGS) entry which is preliminary data.</text>
</comment>
<dbReference type="EMBL" id="JBHFFA010000003">
    <property type="protein sequence ID" value="KAL2633970.1"/>
    <property type="molecule type" value="Genomic_DNA"/>
</dbReference>
<evidence type="ECO:0000313" key="3">
    <source>
        <dbReference type="Proteomes" id="UP001605036"/>
    </source>
</evidence>